<dbReference type="Pfam" id="PF10076">
    <property type="entry name" value="Phage_Mu_Gp48"/>
    <property type="match status" value="1"/>
</dbReference>
<gene>
    <name evidence="1" type="ORF">SAMN05446037_104927</name>
</gene>
<evidence type="ECO:0000313" key="2">
    <source>
        <dbReference type="Proteomes" id="UP000198304"/>
    </source>
</evidence>
<proteinExistence type="predicted"/>
<organism evidence="1 2">
    <name type="scientific">Anaerovirgula multivorans</name>
    <dbReference type="NCBI Taxonomy" id="312168"/>
    <lineage>
        <taxon>Bacteria</taxon>
        <taxon>Bacillati</taxon>
        <taxon>Bacillota</taxon>
        <taxon>Clostridia</taxon>
        <taxon>Peptostreptococcales</taxon>
        <taxon>Natronincolaceae</taxon>
        <taxon>Anaerovirgula</taxon>
    </lineage>
</organism>
<accession>A0A239KL66</accession>
<keyword evidence="2" id="KW-1185">Reference proteome</keyword>
<dbReference type="InterPro" id="IPR018755">
    <property type="entry name" value="Phage_Mu_Gp48"/>
</dbReference>
<dbReference type="Proteomes" id="UP000198304">
    <property type="component" value="Unassembled WGS sequence"/>
</dbReference>
<name>A0A239KL66_9FIRM</name>
<evidence type="ECO:0000313" key="1">
    <source>
        <dbReference type="EMBL" id="SNT18815.1"/>
    </source>
</evidence>
<protein>
    <recommendedName>
        <fullName evidence="3">DUF2313 domain-containing protein</fullName>
    </recommendedName>
</protein>
<dbReference type="EMBL" id="FZOJ01000049">
    <property type="protein sequence ID" value="SNT18815.1"/>
    <property type="molecule type" value="Genomic_DNA"/>
</dbReference>
<dbReference type="AlphaFoldDB" id="A0A239KL66"/>
<reference evidence="1 2" key="1">
    <citation type="submission" date="2017-06" db="EMBL/GenBank/DDBJ databases">
        <authorList>
            <person name="Kim H.J."/>
            <person name="Triplett B.A."/>
        </authorList>
    </citation>
    <scope>NUCLEOTIDE SEQUENCE [LARGE SCALE GENOMIC DNA]</scope>
    <source>
        <strain evidence="1 2">SCA</strain>
    </source>
</reference>
<sequence length="172" mass="19789">MIGYLPTYERKSKVFQEIMKAAAKEVDQEYVDIKSLSNQLLINTATWGLAIYEQELGIQTDINKSYEERRNAIIAKWRGIGKVDKNLIQLITESYAVGDVSVVFNHAITIYLLGVNETMIGMKDLLNSIEEIKPAHLRLQIIYVYITYGELSPSTYGDLRSFTYRQIKNHDF</sequence>
<evidence type="ECO:0008006" key="3">
    <source>
        <dbReference type="Google" id="ProtNLM"/>
    </source>
</evidence>